<dbReference type="InterPro" id="IPR032675">
    <property type="entry name" value="LRR_dom_sf"/>
</dbReference>
<reference evidence="6 7" key="1">
    <citation type="submission" date="2021-05" db="EMBL/GenBank/DDBJ databases">
        <title>Genome Assembly of Synthetic Allotetraploid Brassica napus Reveals Homoeologous Exchanges between Subgenomes.</title>
        <authorList>
            <person name="Davis J.T."/>
        </authorList>
    </citation>
    <scope>NUCLEOTIDE SEQUENCE [LARGE SCALE GENOMIC DNA]</scope>
    <source>
        <strain evidence="7">cv. Da-Ae</strain>
        <tissue evidence="6">Seedling</tissue>
    </source>
</reference>
<dbReference type="PANTHER" id="PTHR11017:SF525">
    <property type="entry name" value="TIR DOMAIN-CONTAINING PROTEIN"/>
    <property type="match status" value="1"/>
</dbReference>
<dbReference type="EMBL" id="JAGKQM010000009">
    <property type="protein sequence ID" value="KAH0909790.1"/>
    <property type="molecule type" value="Genomic_DNA"/>
</dbReference>
<comment type="caution">
    <text evidence="6">The sequence shown here is derived from an EMBL/GenBank/DDBJ whole genome shotgun (WGS) entry which is preliminary data.</text>
</comment>
<evidence type="ECO:0000259" key="4">
    <source>
        <dbReference type="Pfam" id="PF00931"/>
    </source>
</evidence>
<dbReference type="InterPro" id="IPR058192">
    <property type="entry name" value="WHD_ROQ1-like"/>
</dbReference>
<dbReference type="InterPro" id="IPR027417">
    <property type="entry name" value="P-loop_NTPase"/>
</dbReference>
<dbReference type="Proteomes" id="UP000824890">
    <property type="component" value="Unassembled WGS sequence"/>
</dbReference>
<keyword evidence="1" id="KW-0433">Leucine-rich repeat</keyword>
<evidence type="ECO:0000259" key="5">
    <source>
        <dbReference type="Pfam" id="PF23282"/>
    </source>
</evidence>
<gene>
    <name evidence="6" type="ORF">HID58_033111</name>
</gene>
<dbReference type="PANTHER" id="PTHR11017">
    <property type="entry name" value="LEUCINE-RICH REPEAT-CONTAINING PROTEIN"/>
    <property type="match status" value="1"/>
</dbReference>
<sequence length="659" mass="75667">MLEEVIGILVVVTMVQSCVYKNNFFCTYLNQTNMNVCHLDVISERLCNQKVLIVLDDVDSLDQLDALAKDIYHFGSGSRIIVTTKDQELLERYGITNTYHVGFPSNGEALEIFCRYAFRRNSPKYGFEKLAIRVTELCGNLPLGLRVVGSSLGGKSGDEWEVIIHRLETSLDEDLERVLRVGYETLHEKDQALFLHIAIFFNNKDQDYVKSMLHDCNLNVEHGLRNLVNRSLIDISTNGEIVMHNLLQQMARQVIQRQEPWKRRILIDPHEICDILEYETPLTNLKKMDLAMSCHLKELPDLSNATNLERLNLNDCESLVEIPSSFSNLHKLKALSMFGCTKLEVIPAHMNLASLESVDMTACQRLRNFPDISRNVSKFSISVEELDQVPESIRLWSRLHVLTITSKGKLKSLTHLPQSVRHLHLSCIGEQRIPYFKKSLQRVELYLNSCRSSLVRGNCELKEGLTCPYDTPYTQLNYTNCFKLDREARTAIITKHFAEGWACLPGGEVPVEFDHRAKGNRVTIHPMSNMSLTIFKVCVVISPNQQTRESEQLACRRISKGIEEISVYAIPRIQRKHLFLFPSYLLQEATGREVVFEFSGGFEIVECGVQIWKDESERNQSEEEDVSNNQQDKYNISKAWEEEEAEEYVNLNPAKRTKR</sequence>
<dbReference type="InterPro" id="IPR042197">
    <property type="entry name" value="Apaf_helical"/>
</dbReference>
<feature type="domain" description="NB-ARC" evidence="4">
    <location>
        <begin position="38"/>
        <end position="121"/>
    </location>
</feature>
<organism evidence="6 7">
    <name type="scientific">Brassica napus</name>
    <name type="common">Rape</name>
    <dbReference type="NCBI Taxonomy" id="3708"/>
    <lineage>
        <taxon>Eukaryota</taxon>
        <taxon>Viridiplantae</taxon>
        <taxon>Streptophyta</taxon>
        <taxon>Embryophyta</taxon>
        <taxon>Tracheophyta</taxon>
        <taxon>Spermatophyta</taxon>
        <taxon>Magnoliopsida</taxon>
        <taxon>eudicotyledons</taxon>
        <taxon>Gunneridae</taxon>
        <taxon>Pentapetalae</taxon>
        <taxon>rosids</taxon>
        <taxon>malvids</taxon>
        <taxon>Brassicales</taxon>
        <taxon>Brassicaceae</taxon>
        <taxon>Brassiceae</taxon>
        <taxon>Brassica</taxon>
    </lineage>
</organism>
<name>A0ABQ8BZU4_BRANA</name>
<keyword evidence="7" id="KW-1185">Reference proteome</keyword>
<evidence type="ECO:0000256" key="3">
    <source>
        <dbReference type="SAM" id="MobiDB-lite"/>
    </source>
</evidence>
<dbReference type="InterPro" id="IPR036390">
    <property type="entry name" value="WH_DNA-bd_sf"/>
</dbReference>
<dbReference type="Pfam" id="PF23282">
    <property type="entry name" value="WHD_ROQ1"/>
    <property type="match status" value="1"/>
</dbReference>
<dbReference type="Gene3D" id="1.10.8.430">
    <property type="entry name" value="Helical domain of apoptotic protease-activating factors"/>
    <property type="match status" value="1"/>
</dbReference>
<feature type="region of interest" description="Disordered" evidence="3">
    <location>
        <begin position="616"/>
        <end position="637"/>
    </location>
</feature>
<dbReference type="Gene3D" id="3.80.10.10">
    <property type="entry name" value="Ribonuclease Inhibitor"/>
    <property type="match status" value="1"/>
</dbReference>
<dbReference type="InterPro" id="IPR044974">
    <property type="entry name" value="Disease_R_plants"/>
</dbReference>
<keyword evidence="2" id="KW-0677">Repeat</keyword>
<evidence type="ECO:0008006" key="8">
    <source>
        <dbReference type="Google" id="ProtNLM"/>
    </source>
</evidence>
<protein>
    <recommendedName>
        <fullName evidence="8">Disease resistance protein</fullName>
    </recommendedName>
</protein>
<dbReference type="Gene3D" id="3.40.50.300">
    <property type="entry name" value="P-loop containing nucleotide triphosphate hydrolases"/>
    <property type="match status" value="1"/>
</dbReference>
<evidence type="ECO:0000313" key="7">
    <source>
        <dbReference type="Proteomes" id="UP000824890"/>
    </source>
</evidence>
<dbReference type="SUPFAM" id="SSF52540">
    <property type="entry name" value="P-loop containing nucleoside triphosphate hydrolases"/>
    <property type="match status" value="1"/>
</dbReference>
<dbReference type="SUPFAM" id="SSF46785">
    <property type="entry name" value="Winged helix' DNA-binding domain"/>
    <property type="match status" value="1"/>
</dbReference>
<dbReference type="PRINTS" id="PR00364">
    <property type="entry name" value="DISEASERSIST"/>
</dbReference>
<proteinExistence type="predicted"/>
<dbReference type="InterPro" id="IPR002182">
    <property type="entry name" value="NB-ARC"/>
</dbReference>
<feature type="domain" description="Disease resistance protein Roq1-like winged-helix" evidence="5">
    <location>
        <begin position="188"/>
        <end position="258"/>
    </location>
</feature>
<evidence type="ECO:0000313" key="6">
    <source>
        <dbReference type="EMBL" id="KAH0909790.1"/>
    </source>
</evidence>
<dbReference type="Pfam" id="PF00931">
    <property type="entry name" value="NB-ARC"/>
    <property type="match status" value="1"/>
</dbReference>
<accession>A0ABQ8BZU4</accession>
<evidence type="ECO:0000256" key="1">
    <source>
        <dbReference type="ARBA" id="ARBA00022614"/>
    </source>
</evidence>
<evidence type="ECO:0000256" key="2">
    <source>
        <dbReference type="ARBA" id="ARBA00022737"/>
    </source>
</evidence>
<dbReference type="SUPFAM" id="SSF52058">
    <property type="entry name" value="L domain-like"/>
    <property type="match status" value="1"/>
</dbReference>